<dbReference type="PANTHER" id="PTHR30015:SF7">
    <property type="entry name" value="TYPE IV METHYL-DIRECTED RESTRICTION ENZYME ECOKMRR"/>
    <property type="match status" value="1"/>
</dbReference>
<comment type="caution">
    <text evidence="3">The sequence shown here is derived from an EMBL/GenBank/DDBJ whole genome shotgun (WGS) entry which is preliminary data.</text>
</comment>
<feature type="domain" description="Restriction endonuclease type IV Mrr" evidence="1">
    <location>
        <begin position="124"/>
        <end position="243"/>
    </location>
</feature>
<dbReference type="InterPro" id="IPR007560">
    <property type="entry name" value="Restrct_endonuc_IV_Mrr"/>
</dbReference>
<keyword evidence="3" id="KW-0255">Endonuclease</keyword>
<evidence type="ECO:0000259" key="2">
    <source>
        <dbReference type="Pfam" id="PF14338"/>
    </source>
</evidence>
<accession>A0A8J2UJ07</accession>
<evidence type="ECO:0000313" key="4">
    <source>
        <dbReference type="Proteomes" id="UP000607559"/>
    </source>
</evidence>
<dbReference type="Gene3D" id="3.40.1350.10">
    <property type="match status" value="1"/>
</dbReference>
<dbReference type="PANTHER" id="PTHR30015">
    <property type="entry name" value="MRR RESTRICTION SYSTEM PROTEIN"/>
    <property type="match status" value="1"/>
</dbReference>
<feature type="domain" description="Restriction system protein Mrr-like N-terminal" evidence="2">
    <location>
        <begin position="2"/>
        <end position="54"/>
    </location>
</feature>
<evidence type="ECO:0000259" key="1">
    <source>
        <dbReference type="Pfam" id="PF04471"/>
    </source>
</evidence>
<dbReference type="RefSeq" id="WP_229689133.1">
    <property type="nucleotide sequence ID" value="NZ_BMJC01000008.1"/>
</dbReference>
<dbReference type="InterPro" id="IPR025745">
    <property type="entry name" value="Mrr-like_N_dom"/>
</dbReference>
<dbReference type="SUPFAM" id="SSF52980">
    <property type="entry name" value="Restriction endonuclease-like"/>
    <property type="match status" value="1"/>
</dbReference>
<organism evidence="3 4">
    <name type="scientific">Puia dinghuensis</name>
    <dbReference type="NCBI Taxonomy" id="1792502"/>
    <lineage>
        <taxon>Bacteria</taxon>
        <taxon>Pseudomonadati</taxon>
        <taxon>Bacteroidota</taxon>
        <taxon>Chitinophagia</taxon>
        <taxon>Chitinophagales</taxon>
        <taxon>Chitinophagaceae</taxon>
        <taxon>Puia</taxon>
    </lineage>
</organism>
<dbReference type="EMBL" id="BMJC01000008">
    <property type="protein sequence ID" value="GGB24824.1"/>
    <property type="molecule type" value="Genomic_DNA"/>
</dbReference>
<dbReference type="AlphaFoldDB" id="A0A8J2UJ07"/>
<dbReference type="Pfam" id="PF04471">
    <property type="entry name" value="Mrr_cat"/>
    <property type="match status" value="1"/>
</dbReference>
<dbReference type="GO" id="GO:0015666">
    <property type="term" value="F:restriction endodeoxyribonuclease activity"/>
    <property type="evidence" value="ECO:0007669"/>
    <property type="project" value="TreeGrafter"/>
</dbReference>
<gene>
    <name evidence="3" type="ORF">GCM10011511_55940</name>
</gene>
<dbReference type="InterPro" id="IPR052906">
    <property type="entry name" value="Type_IV_Methyl-Rstrct_Enzyme"/>
</dbReference>
<keyword evidence="3" id="KW-0378">Hydrolase</keyword>
<dbReference type="InterPro" id="IPR011335">
    <property type="entry name" value="Restrct_endonuc-II-like"/>
</dbReference>
<keyword evidence="3" id="KW-0540">Nuclease</keyword>
<dbReference type="Proteomes" id="UP000607559">
    <property type="component" value="Unassembled WGS sequence"/>
</dbReference>
<dbReference type="GO" id="GO:0009307">
    <property type="term" value="P:DNA restriction-modification system"/>
    <property type="evidence" value="ECO:0007669"/>
    <property type="project" value="InterPro"/>
</dbReference>
<name>A0A8J2UJ07_9BACT</name>
<dbReference type="InterPro" id="IPR011856">
    <property type="entry name" value="tRNA_endonuc-like_dom_sf"/>
</dbReference>
<protein>
    <submittedName>
        <fullName evidence="3">Restriction endonuclease</fullName>
    </submittedName>
</protein>
<dbReference type="GO" id="GO:0003677">
    <property type="term" value="F:DNA binding"/>
    <property type="evidence" value="ECO:0007669"/>
    <property type="project" value="InterPro"/>
</dbReference>
<evidence type="ECO:0000313" key="3">
    <source>
        <dbReference type="EMBL" id="GGB24824.1"/>
    </source>
</evidence>
<keyword evidence="4" id="KW-1185">Reference proteome</keyword>
<reference evidence="3" key="1">
    <citation type="journal article" date="2014" name="Int. J. Syst. Evol. Microbiol.">
        <title>Complete genome sequence of Corynebacterium casei LMG S-19264T (=DSM 44701T), isolated from a smear-ripened cheese.</title>
        <authorList>
            <consortium name="US DOE Joint Genome Institute (JGI-PGF)"/>
            <person name="Walter F."/>
            <person name="Albersmeier A."/>
            <person name="Kalinowski J."/>
            <person name="Ruckert C."/>
        </authorList>
    </citation>
    <scope>NUCLEOTIDE SEQUENCE</scope>
    <source>
        <strain evidence="3">CGMCC 1.15448</strain>
    </source>
</reference>
<reference evidence="3" key="2">
    <citation type="submission" date="2020-09" db="EMBL/GenBank/DDBJ databases">
        <authorList>
            <person name="Sun Q."/>
            <person name="Zhou Y."/>
        </authorList>
    </citation>
    <scope>NUCLEOTIDE SEQUENCE</scope>
    <source>
        <strain evidence="3">CGMCC 1.15448</strain>
    </source>
</reference>
<dbReference type="Pfam" id="PF14338">
    <property type="entry name" value="Mrr_N"/>
    <property type="match status" value="1"/>
</dbReference>
<proteinExistence type="predicted"/>
<sequence length="269" mass="30222">MTEEEKTELLPSGNQPVIDNRVGWARTYLKNAQLLENPRRGILKISEAGKQLLDTRPQRIDIRYLNTLPGFKEWRESSSAKEDESGPVVEKTEIETGKTPEELLEYSFISIKEQLASELLEKVKSCPPVFFEILVIDLLIRMGYGGSRKEAGQVIGRSGDGGIDGLIKEDKLGLDTIYVQTKRWGNQVTIHQVRDFAGSLLGRKAKKGILISTSSYPASAKEFVTSIEPKIVLIDGKELAELMIEYNIGVAPKKTYEVKRLDTDYFEEV</sequence>